<keyword evidence="3" id="KW-1185">Reference proteome</keyword>
<feature type="compositionally biased region" description="Acidic residues" evidence="1">
    <location>
        <begin position="1"/>
        <end position="10"/>
    </location>
</feature>
<protein>
    <submittedName>
        <fullName evidence="2">Uncharacterized protein</fullName>
    </submittedName>
</protein>
<dbReference type="AlphaFoldDB" id="A0A6G1DT94"/>
<reference evidence="2 3" key="1">
    <citation type="submission" date="2019-11" db="EMBL/GenBank/DDBJ databases">
        <title>Whole genome sequence of Oryza granulata.</title>
        <authorList>
            <person name="Li W."/>
        </authorList>
    </citation>
    <scope>NUCLEOTIDE SEQUENCE [LARGE SCALE GENOMIC DNA]</scope>
    <source>
        <strain evidence="3">cv. Menghai</strain>
        <tissue evidence="2">Leaf</tissue>
    </source>
</reference>
<feature type="region of interest" description="Disordered" evidence="1">
    <location>
        <begin position="1"/>
        <end position="38"/>
    </location>
</feature>
<sequence length="107" mass="11230">MEVGGSEDESVAAPVSGHGKKRPPSPATPPSDGEDSDDSCGGKLAFYYVPSCLGGAGHCYGCRNDGSPGIKHPNNPGAYTGGHLDGYLPFGLKDEEDMLRRKFKGFR</sequence>
<accession>A0A6G1DT94</accession>
<evidence type="ECO:0000256" key="1">
    <source>
        <dbReference type="SAM" id="MobiDB-lite"/>
    </source>
</evidence>
<name>A0A6G1DT94_9ORYZ</name>
<evidence type="ECO:0000313" key="3">
    <source>
        <dbReference type="Proteomes" id="UP000479710"/>
    </source>
</evidence>
<dbReference type="OrthoDB" id="715851at2759"/>
<evidence type="ECO:0000313" key="2">
    <source>
        <dbReference type="EMBL" id="KAF0915717.1"/>
    </source>
</evidence>
<dbReference type="Proteomes" id="UP000479710">
    <property type="component" value="Unassembled WGS sequence"/>
</dbReference>
<comment type="caution">
    <text evidence="2">The sequence shown here is derived from an EMBL/GenBank/DDBJ whole genome shotgun (WGS) entry which is preliminary data.</text>
</comment>
<gene>
    <name evidence="2" type="ORF">E2562_038377</name>
</gene>
<dbReference type="EMBL" id="SPHZ02000006">
    <property type="protein sequence ID" value="KAF0915717.1"/>
    <property type="molecule type" value="Genomic_DNA"/>
</dbReference>
<organism evidence="2 3">
    <name type="scientific">Oryza meyeriana var. granulata</name>
    <dbReference type="NCBI Taxonomy" id="110450"/>
    <lineage>
        <taxon>Eukaryota</taxon>
        <taxon>Viridiplantae</taxon>
        <taxon>Streptophyta</taxon>
        <taxon>Embryophyta</taxon>
        <taxon>Tracheophyta</taxon>
        <taxon>Spermatophyta</taxon>
        <taxon>Magnoliopsida</taxon>
        <taxon>Liliopsida</taxon>
        <taxon>Poales</taxon>
        <taxon>Poaceae</taxon>
        <taxon>BOP clade</taxon>
        <taxon>Oryzoideae</taxon>
        <taxon>Oryzeae</taxon>
        <taxon>Oryzinae</taxon>
        <taxon>Oryza</taxon>
        <taxon>Oryza meyeriana</taxon>
    </lineage>
</organism>
<proteinExistence type="predicted"/>